<dbReference type="EMBL" id="CP027667">
    <property type="protein sequence ID" value="AVO48154.1"/>
    <property type="molecule type" value="Genomic_DNA"/>
</dbReference>
<dbReference type="KEGG" id="mela:C6568_01930"/>
<name>A0A2R3Q8Z7_9BURK</name>
<feature type="region of interest" description="Disordered" evidence="1">
    <location>
        <begin position="1"/>
        <end position="32"/>
    </location>
</feature>
<dbReference type="OrthoDB" id="9153806at2"/>
<evidence type="ECO:0000313" key="3">
    <source>
        <dbReference type="Proteomes" id="UP000237925"/>
    </source>
</evidence>
<accession>A0A2R3Q8Z7</accession>
<evidence type="ECO:0000256" key="1">
    <source>
        <dbReference type="SAM" id="MobiDB-lite"/>
    </source>
</evidence>
<protein>
    <submittedName>
        <fullName evidence="2">Uncharacterized protein</fullName>
    </submittedName>
</protein>
<reference evidence="2 3" key="1">
    <citation type="submission" date="2018-03" db="EMBL/GenBank/DDBJ databases">
        <title>Genome sequencing of Melaminivora sp.</title>
        <authorList>
            <person name="Kim S.-J."/>
            <person name="Heo J."/>
            <person name="Ahn J.-H."/>
            <person name="Kwon S.-W."/>
        </authorList>
    </citation>
    <scope>NUCLEOTIDE SEQUENCE [LARGE SCALE GENOMIC DNA]</scope>
    <source>
        <strain evidence="2 3">SC2-9</strain>
    </source>
</reference>
<proteinExistence type="predicted"/>
<dbReference type="AlphaFoldDB" id="A0A2R3Q8Z7"/>
<dbReference type="Proteomes" id="UP000237925">
    <property type="component" value="Chromosome"/>
</dbReference>
<sequence length="78" mass="8561">MTQQPDKQSATVHGEVTYREGDGPQLRIPEGQVDVYPGADSVVLRWKTADGSAGQGALTRSQYAQYLREGNIVEAQQR</sequence>
<keyword evidence="3" id="KW-1185">Reference proteome</keyword>
<dbReference type="RefSeq" id="WP_106682637.1">
    <property type="nucleotide sequence ID" value="NZ_CP027667.1"/>
</dbReference>
<organism evidence="2 3">
    <name type="scientific">Melaminivora suipulveris</name>
    <dbReference type="NCBI Taxonomy" id="2109913"/>
    <lineage>
        <taxon>Bacteria</taxon>
        <taxon>Pseudomonadati</taxon>
        <taxon>Pseudomonadota</taxon>
        <taxon>Betaproteobacteria</taxon>
        <taxon>Burkholderiales</taxon>
        <taxon>Comamonadaceae</taxon>
        <taxon>Melaminivora</taxon>
    </lineage>
</organism>
<feature type="compositionally biased region" description="Polar residues" evidence="1">
    <location>
        <begin position="1"/>
        <end position="11"/>
    </location>
</feature>
<gene>
    <name evidence="2" type="ORF">C6568_01930</name>
</gene>
<evidence type="ECO:0000313" key="2">
    <source>
        <dbReference type="EMBL" id="AVO48154.1"/>
    </source>
</evidence>